<proteinExistence type="predicted"/>
<dbReference type="RefSeq" id="WP_123741116.1">
    <property type="nucleotide sequence ID" value="NZ_RJKM01000001.1"/>
</dbReference>
<protein>
    <recommendedName>
        <fullName evidence="4">Nitroreductase family protein</fullName>
    </recommendedName>
</protein>
<evidence type="ECO:0000313" key="2">
    <source>
        <dbReference type="EMBL" id="ROP34869.1"/>
    </source>
</evidence>
<gene>
    <name evidence="2" type="ORF">EDD40_0073</name>
</gene>
<accession>A0A3N1GXJ1</accession>
<feature type="region of interest" description="Disordered" evidence="1">
    <location>
        <begin position="14"/>
        <end position="34"/>
    </location>
</feature>
<evidence type="ECO:0008006" key="4">
    <source>
        <dbReference type="Google" id="ProtNLM"/>
    </source>
</evidence>
<dbReference type="OrthoDB" id="3662644at2"/>
<reference evidence="2 3" key="1">
    <citation type="submission" date="2018-11" db="EMBL/GenBank/DDBJ databases">
        <title>Sequencing the genomes of 1000 actinobacteria strains.</title>
        <authorList>
            <person name="Klenk H.-P."/>
        </authorList>
    </citation>
    <scope>NUCLEOTIDE SEQUENCE [LARGE SCALE GENOMIC DNA]</scope>
    <source>
        <strain evidence="2 3">DSM 44231</strain>
    </source>
</reference>
<dbReference type="InterPro" id="IPR000415">
    <property type="entry name" value="Nitroreductase-like"/>
</dbReference>
<organism evidence="2 3">
    <name type="scientific">Saccharothrix texasensis</name>
    <dbReference type="NCBI Taxonomy" id="103734"/>
    <lineage>
        <taxon>Bacteria</taxon>
        <taxon>Bacillati</taxon>
        <taxon>Actinomycetota</taxon>
        <taxon>Actinomycetes</taxon>
        <taxon>Pseudonocardiales</taxon>
        <taxon>Pseudonocardiaceae</taxon>
        <taxon>Saccharothrix</taxon>
    </lineage>
</organism>
<comment type="caution">
    <text evidence="2">The sequence shown here is derived from an EMBL/GenBank/DDBJ whole genome shotgun (WGS) entry which is preliminary data.</text>
</comment>
<keyword evidence="3" id="KW-1185">Reference proteome</keyword>
<dbReference type="Gene3D" id="3.40.109.10">
    <property type="entry name" value="NADH Oxidase"/>
    <property type="match status" value="1"/>
</dbReference>
<feature type="region of interest" description="Disordered" evidence="1">
    <location>
        <begin position="173"/>
        <end position="196"/>
    </location>
</feature>
<evidence type="ECO:0000313" key="3">
    <source>
        <dbReference type="Proteomes" id="UP000268727"/>
    </source>
</evidence>
<evidence type="ECO:0000256" key="1">
    <source>
        <dbReference type="SAM" id="MobiDB-lite"/>
    </source>
</evidence>
<dbReference type="GO" id="GO:0016491">
    <property type="term" value="F:oxidoreductase activity"/>
    <property type="evidence" value="ECO:0007669"/>
    <property type="project" value="InterPro"/>
</dbReference>
<dbReference type="EMBL" id="RJKM01000001">
    <property type="protein sequence ID" value="ROP34869.1"/>
    <property type="molecule type" value="Genomic_DNA"/>
</dbReference>
<dbReference type="Proteomes" id="UP000268727">
    <property type="component" value="Unassembled WGS sequence"/>
</dbReference>
<sequence>MTAADALAAAYRHGPGRVVETGPAPRPGPASGPRTPFAALAARGRFGSALTHLLTDVVTPLRWEPWNQYNDHRGHPSARAAFTVDVVLAVGSRRWLVDPVRRVVVGDGSPVPDGLVRLEPVRRRDRLAEGYGEFGDALTELEMGHVAAALVEHASRLGLRAHADGTAVVVSSWRESGRPAGPSPVRGSGFGPRGISADPRPLPVSALHAFVAAITHPPEGSPVRHDVRHRLAVRNVEGVADGWYEPAGLRLVDAGGALDQVREVFGHPPDTIDVGAMNLALVTTGDPAAAVAVDGPDGYRALLRAAGAAAQHACTAAAGAGMFCRPARSTVDGALEAAVRAPASHVLLYLLLAGRPRGTGFSYDLTPLEAR</sequence>
<name>A0A3N1GXJ1_9PSEU</name>
<dbReference type="AlphaFoldDB" id="A0A3N1GXJ1"/>